<feature type="coiled-coil region" evidence="5">
    <location>
        <begin position="454"/>
        <end position="488"/>
    </location>
</feature>
<dbReference type="GO" id="GO:0016192">
    <property type="term" value="P:vesicle-mediated transport"/>
    <property type="evidence" value="ECO:0007669"/>
    <property type="project" value="InterPro"/>
</dbReference>
<dbReference type="Proteomes" id="UP000288805">
    <property type="component" value="Unassembled WGS sequence"/>
</dbReference>
<dbReference type="GO" id="GO:0005768">
    <property type="term" value="C:endosome"/>
    <property type="evidence" value="ECO:0007669"/>
    <property type="project" value="UniProtKB-ARBA"/>
</dbReference>
<protein>
    <submittedName>
        <fullName evidence="7">Vacuolar protein sorting-associated protein 18-like</fullName>
    </submittedName>
</protein>
<keyword evidence="5" id="KW-0175">Coiled coil</keyword>
<feature type="repeat" description="CHCR" evidence="4">
    <location>
        <begin position="257"/>
        <end position="418"/>
    </location>
</feature>
<evidence type="ECO:0000256" key="2">
    <source>
        <dbReference type="ARBA" id="ARBA00022771"/>
    </source>
</evidence>
<keyword evidence="2" id="KW-0863">Zinc-finger</keyword>
<reference evidence="7 8" key="1">
    <citation type="journal article" date="2018" name="PLoS Genet.">
        <title>Population sequencing reveals clonal diversity and ancestral inbreeding in the grapevine cultivar Chardonnay.</title>
        <authorList>
            <person name="Roach M.J."/>
            <person name="Johnson D.L."/>
            <person name="Bohlmann J."/>
            <person name="van Vuuren H.J."/>
            <person name="Jones S.J."/>
            <person name="Pretorius I.S."/>
            <person name="Schmidt S.A."/>
            <person name="Borneman A.R."/>
        </authorList>
    </citation>
    <scope>NUCLEOTIDE SEQUENCE [LARGE SCALE GENOMIC DNA]</scope>
    <source>
        <strain evidence="8">cv. Chardonnay</strain>
        <tissue evidence="7">Leaf</tissue>
    </source>
</reference>
<comment type="caution">
    <text evidence="7">The sequence shown here is derived from an EMBL/GenBank/DDBJ whole genome shotgun (WGS) entry which is preliminary data.</text>
</comment>
<evidence type="ECO:0000256" key="3">
    <source>
        <dbReference type="ARBA" id="ARBA00022833"/>
    </source>
</evidence>
<name>A0A438IEM6_VITVI</name>
<dbReference type="PANTHER" id="PTHR23323">
    <property type="entry name" value="VACUOLAR PROTEIN SORTING-ASSOCIATED PROTEIN"/>
    <property type="match status" value="1"/>
</dbReference>
<evidence type="ECO:0000256" key="4">
    <source>
        <dbReference type="PROSITE-ProRule" id="PRU01006"/>
    </source>
</evidence>
<dbReference type="Gene3D" id="3.30.40.10">
    <property type="entry name" value="Zinc/RING finger domain, C3HC4 (zinc finger)"/>
    <property type="match status" value="1"/>
</dbReference>
<feature type="domain" description="Pep3/Vps18 RING C-terminal" evidence="6">
    <location>
        <begin position="534"/>
        <end position="620"/>
    </location>
</feature>
<dbReference type="GO" id="GO:0008270">
    <property type="term" value="F:zinc ion binding"/>
    <property type="evidence" value="ECO:0007669"/>
    <property type="project" value="UniProtKB-KW"/>
</dbReference>
<dbReference type="PANTHER" id="PTHR23323:SF26">
    <property type="entry name" value="VACUOLAR PROTEIN SORTING-ASSOCIATED PROTEIN 18 HOMOLOG"/>
    <property type="match status" value="1"/>
</dbReference>
<evidence type="ECO:0000313" key="8">
    <source>
        <dbReference type="Proteomes" id="UP000288805"/>
    </source>
</evidence>
<evidence type="ECO:0000313" key="7">
    <source>
        <dbReference type="EMBL" id="RVW95196.1"/>
    </source>
</evidence>
<evidence type="ECO:0000256" key="5">
    <source>
        <dbReference type="SAM" id="Coils"/>
    </source>
</evidence>
<dbReference type="PROSITE" id="PS50236">
    <property type="entry name" value="CHCR"/>
    <property type="match status" value="1"/>
</dbReference>
<dbReference type="Pfam" id="PF26148">
    <property type="entry name" value="VPS18_RING_C"/>
    <property type="match status" value="1"/>
</dbReference>
<dbReference type="Pfam" id="PF00637">
    <property type="entry name" value="Clathrin"/>
    <property type="match status" value="1"/>
</dbReference>
<keyword evidence="3" id="KW-0862">Zinc</keyword>
<dbReference type="InterPro" id="IPR058919">
    <property type="entry name" value="Pep3/Vps18_RING_C"/>
</dbReference>
<accession>A0A438IEM6</accession>
<dbReference type="GO" id="GO:0099023">
    <property type="term" value="C:vesicle tethering complex"/>
    <property type="evidence" value="ECO:0007669"/>
    <property type="project" value="UniProtKB-ARBA"/>
</dbReference>
<evidence type="ECO:0000259" key="6">
    <source>
        <dbReference type="Pfam" id="PF26148"/>
    </source>
</evidence>
<dbReference type="InterPro" id="IPR000547">
    <property type="entry name" value="Clathrin_H-chain/VPS_repeat"/>
</dbReference>
<dbReference type="GO" id="GO:0006886">
    <property type="term" value="P:intracellular protein transport"/>
    <property type="evidence" value="ECO:0007669"/>
    <property type="project" value="UniProtKB-UniRule"/>
</dbReference>
<sequence>MQTVPCDTWHRSFHPDKKFSLIPPGWEILIPPGRDGNPSFHPDISYPEFCPASVLPYPDVSQLQFYPTDIPPSPDVSQPQFCLADIPPSPVISHPAPAVGWERRTIQLPRADMSGSFGNAYLDSHGCKAYPLRPISPGLNQVNRLLLEDDTASENRNSEYQSIIKEFRAFLSDCKDVLDEATTMRLLESYGRVDELVYFASLKEQYDIVVHHYIQQGEAKKALEVLQKPSVPIDLQYKFAPDLIMLDAYETVESWMATKNLNPRKLIPAMMRYSSEPHAKNETHEVIKYLEFCVHRLLNEDPGVHNLLLCLYAKQEDDSALLRFLQCKFGKGRASGPEFFYDPKYALRLCLKEKRMRACVHIYSMMSMHEEAVALALQVDPELAMAEADKVEDDEDLRKKLWLMVAKHVIEQEKGAKRENIRKAIAFLKETDGLLKIEDILPFFPDFALIDDFKEAICSSLEDYNKQIELLKQEMNDATHGADNIRNDISALAQRYALIDRDEECGVCRRKILTVGADFRMTRGYTSVGPMAPFYVFPCGHAFHAQCLITHVTQCTTRAQAELILDLQKQLTLLDGNTRRESNGGLTEESITSMTPADKIRSQLDDAIAGECPFCGDLMIRDISLSFISPEEAHQDSSWEIKPQSLGNQRSLSLAI</sequence>
<evidence type="ECO:0000256" key="1">
    <source>
        <dbReference type="ARBA" id="ARBA00022723"/>
    </source>
</evidence>
<proteinExistence type="predicted"/>
<dbReference type="AlphaFoldDB" id="A0A438IEM6"/>
<keyword evidence="1" id="KW-0479">Metal-binding</keyword>
<dbReference type="InterPro" id="IPR055358">
    <property type="entry name" value="CHCR"/>
</dbReference>
<dbReference type="EMBL" id="QGNW01000116">
    <property type="protein sequence ID" value="RVW95196.1"/>
    <property type="molecule type" value="Genomic_DNA"/>
</dbReference>
<gene>
    <name evidence="7" type="primary">vps18_0</name>
    <name evidence="7" type="ORF">CK203_025539</name>
</gene>
<dbReference type="InterPro" id="IPR013083">
    <property type="entry name" value="Znf_RING/FYVE/PHD"/>
</dbReference>
<organism evidence="7 8">
    <name type="scientific">Vitis vinifera</name>
    <name type="common">Grape</name>
    <dbReference type="NCBI Taxonomy" id="29760"/>
    <lineage>
        <taxon>Eukaryota</taxon>
        <taxon>Viridiplantae</taxon>
        <taxon>Streptophyta</taxon>
        <taxon>Embryophyta</taxon>
        <taxon>Tracheophyta</taxon>
        <taxon>Spermatophyta</taxon>
        <taxon>Magnoliopsida</taxon>
        <taxon>eudicotyledons</taxon>
        <taxon>Gunneridae</taxon>
        <taxon>Pentapetalae</taxon>
        <taxon>rosids</taxon>
        <taxon>Vitales</taxon>
        <taxon>Vitaceae</taxon>
        <taxon>Viteae</taxon>
        <taxon>Vitis</taxon>
    </lineage>
</organism>
<dbReference type="SUPFAM" id="SSF57850">
    <property type="entry name" value="RING/U-box"/>
    <property type="match status" value="1"/>
</dbReference>